<evidence type="ECO:0000313" key="8">
    <source>
        <dbReference type="Proteomes" id="UP000286581"/>
    </source>
</evidence>
<dbReference type="Pfam" id="PF12637">
    <property type="entry name" value="TSCPD"/>
    <property type="match status" value="1"/>
</dbReference>
<evidence type="ECO:0000256" key="3">
    <source>
        <dbReference type="ARBA" id="ARBA00022634"/>
    </source>
</evidence>
<dbReference type="NCBIfam" id="TIGR03905">
    <property type="entry name" value="TIGR03905_4_Cys"/>
    <property type="match status" value="1"/>
</dbReference>
<evidence type="ECO:0000259" key="6">
    <source>
        <dbReference type="Pfam" id="PF12637"/>
    </source>
</evidence>
<dbReference type="EMBL" id="QSAE01000017">
    <property type="protein sequence ID" value="RGW40049.1"/>
    <property type="molecule type" value="Genomic_DNA"/>
</dbReference>
<keyword evidence="3" id="KW-0237">DNA synthesis</keyword>
<organism evidence="7 8">
    <name type="scientific">Agathobacter rectalis</name>
    <dbReference type="NCBI Taxonomy" id="39491"/>
    <lineage>
        <taxon>Bacteria</taxon>
        <taxon>Bacillati</taxon>
        <taxon>Bacillota</taxon>
        <taxon>Clostridia</taxon>
        <taxon>Lachnospirales</taxon>
        <taxon>Lachnospiraceae</taxon>
        <taxon>Agathobacter</taxon>
    </lineage>
</organism>
<protein>
    <recommendedName>
        <fullName evidence="2">ribonucleoside-diphosphate reductase</fullName>
        <ecNumber evidence="2">1.17.4.1</ecNumber>
    </recommendedName>
</protein>
<dbReference type="Proteomes" id="UP000286581">
    <property type="component" value="Unassembled WGS sequence"/>
</dbReference>
<name>A0A413BH13_9FIRM</name>
<proteinExistence type="inferred from homology"/>
<evidence type="ECO:0000256" key="4">
    <source>
        <dbReference type="ARBA" id="ARBA00022741"/>
    </source>
</evidence>
<comment type="caution">
    <text evidence="7">The sequence shown here is derived from an EMBL/GenBank/DDBJ whole genome shotgun (WGS) entry which is preliminary data.</text>
</comment>
<evidence type="ECO:0000256" key="5">
    <source>
        <dbReference type="ARBA" id="ARBA00047754"/>
    </source>
</evidence>
<dbReference type="GO" id="GO:0071897">
    <property type="term" value="P:DNA biosynthetic process"/>
    <property type="evidence" value="ECO:0007669"/>
    <property type="project" value="UniProtKB-KW"/>
</dbReference>
<gene>
    <name evidence="7" type="ORF">DWV78_06890</name>
</gene>
<dbReference type="GO" id="GO:0000166">
    <property type="term" value="F:nucleotide binding"/>
    <property type="evidence" value="ECO:0007669"/>
    <property type="project" value="UniProtKB-KW"/>
</dbReference>
<dbReference type="GO" id="GO:0004748">
    <property type="term" value="F:ribonucleoside-diphosphate reductase activity, thioredoxin disulfide as acceptor"/>
    <property type="evidence" value="ECO:0007669"/>
    <property type="project" value="UniProtKB-EC"/>
</dbReference>
<evidence type="ECO:0000256" key="1">
    <source>
        <dbReference type="ARBA" id="ARBA00007405"/>
    </source>
</evidence>
<evidence type="ECO:0000256" key="2">
    <source>
        <dbReference type="ARBA" id="ARBA00012274"/>
    </source>
</evidence>
<comment type="similarity">
    <text evidence="1">Belongs to the ribonucleoside diphosphate reductase class-2 family.</text>
</comment>
<dbReference type="InterPro" id="IPR024434">
    <property type="entry name" value="TSCPD_dom"/>
</dbReference>
<accession>A0A413BH13</accession>
<dbReference type="InterPro" id="IPR023806">
    <property type="entry name" value="CHP03905"/>
</dbReference>
<sequence>MSYIYKTKGTCSTQIELDLDGDVVHNVKFTGGCNGNLKAIPKLVEGLTVAQVEEKIGGIKCGFKNTSCGDQLAKACREAYEARRITKK</sequence>
<dbReference type="AlphaFoldDB" id="A0A413BH13"/>
<reference evidence="7 8" key="1">
    <citation type="submission" date="2018-08" db="EMBL/GenBank/DDBJ databases">
        <title>A genome reference for cultivated species of the human gut microbiota.</title>
        <authorList>
            <person name="Zou Y."/>
            <person name="Xue W."/>
            <person name="Luo G."/>
        </authorList>
    </citation>
    <scope>NUCLEOTIDE SEQUENCE [LARGE SCALE GENOMIC DNA]</scope>
    <source>
        <strain evidence="7 8">AF12-8</strain>
    </source>
</reference>
<evidence type="ECO:0000313" key="7">
    <source>
        <dbReference type="EMBL" id="RGW40049.1"/>
    </source>
</evidence>
<comment type="catalytic activity">
    <reaction evidence="5">
        <text>a 2'-deoxyribonucleoside 5'-diphosphate + [thioredoxin]-disulfide + H2O = a ribonucleoside 5'-diphosphate + [thioredoxin]-dithiol</text>
        <dbReference type="Rhea" id="RHEA:23252"/>
        <dbReference type="Rhea" id="RHEA-COMP:10698"/>
        <dbReference type="Rhea" id="RHEA-COMP:10700"/>
        <dbReference type="ChEBI" id="CHEBI:15377"/>
        <dbReference type="ChEBI" id="CHEBI:29950"/>
        <dbReference type="ChEBI" id="CHEBI:50058"/>
        <dbReference type="ChEBI" id="CHEBI:57930"/>
        <dbReference type="ChEBI" id="CHEBI:73316"/>
        <dbReference type="EC" id="1.17.4.1"/>
    </reaction>
</comment>
<feature type="domain" description="TSCPD" evidence="6">
    <location>
        <begin position="5"/>
        <end position="80"/>
    </location>
</feature>
<keyword evidence="4" id="KW-0547">Nucleotide-binding</keyword>
<dbReference type="EC" id="1.17.4.1" evidence="2"/>